<feature type="domain" description="Helicase C-terminal" evidence="16">
    <location>
        <begin position="212"/>
        <end position="362"/>
    </location>
</feature>
<keyword evidence="7" id="KW-0067">ATP-binding</keyword>
<dbReference type="GO" id="GO:0005694">
    <property type="term" value="C:chromosome"/>
    <property type="evidence" value="ECO:0007669"/>
    <property type="project" value="TreeGrafter"/>
</dbReference>
<dbReference type="EMBL" id="CP003557">
    <property type="protein sequence ID" value="AFN75156.1"/>
    <property type="molecule type" value="Genomic_DNA"/>
</dbReference>
<dbReference type="Pfam" id="PF14493">
    <property type="entry name" value="HTH_40"/>
    <property type="match status" value="1"/>
</dbReference>
<dbReference type="InterPro" id="IPR036388">
    <property type="entry name" value="WH-like_DNA-bd_sf"/>
</dbReference>
<evidence type="ECO:0000256" key="6">
    <source>
        <dbReference type="ARBA" id="ARBA00022806"/>
    </source>
</evidence>
<dbReference type="GO" id="GO:0005737">
    <property type="term" value="C:cytoplasm"/>
    <property type="evidence" value="ECO:0007669"/>
    <property type="project" value="TreeGrafter"/>
</dbReference>
<evidence type="ECO:0000259" key="16">
    <source>
        <dbReference type="PROSITE" id="PS51194"/>
    </source>
</evidence>
<name>I7A5I6_MELRP</name>
<dbReference type="PROSITE" id="PS50967">
    <property type="entry name" value="HRDC"/>
    <property type="match status" value="1"/>
</dbReference>
<dbReference type="HOGENOM" id="CLU_001103_14_3_10"/>
<evidence type="ECO:0000256" key="5">
    <source>
        <dbReference type="ARBA" id="ARBA00022801"/>
    </source>
</evidence>
<dbReference type="InterPro" id="IPR010997">
    <property type="entry name" value="HRDC-like_sf"/>
</dbReference>
<evidence type="ECO:0000256" key="1">
    <source>
        <dbReference type="ARBA" id="ARBA00001946"/>
    </source>
</evidence>
<dbReference type="InterPro" id="IPR044876">
    <property type="entry name" value="HRDC_dom_sf"/>
</dbReference>
<dbReference type="GO" id="GO:0005524">
    <property type="term" value="F:ATP binding"/>
    <property type="evidence" value="ECO:0007669"/>
    <property type="project" value="UniProtKB-KW"/>
</dbReference>
<keyword evidence="3" id="KW-0479">Metal-binding</keyword>
<dbReference type="Proteomes" id="UP000009011">
    <property type="component" value="Chromosome"/>
</dbReference>
<dbReference type="Gene3D" id="1.10.150.80">
    <property type="entry name" value="HRDC domain"/>
    <property type="match status" value="1"/>
</dbReference>
<keyword evidence="4" id="KW-0547">Nucleotide-binding</keyword>
<keyword evidence="5" id="KW-0378">Hydrolase</keyword>
<organism evidence="17 18">
    <name type="scientific">Melioribacter roseus (strain DSM 23840 / JCM 17771 / VKM B-2668 / P3M-2)</name>
    <dbReference type="NCBI Taxonomy" id="1191523"/>
    <lineage>
        <taxon>Bacteria</taxon>
        <taxon>Pseudomonadati</taxon>
        <taxon>Ignavibacteriota</taxon>
        <taxon>Ignavibacteria</taxon>
        <taxon>Ignavibacteriales</taxon>
        <taxon>Melioribacteraceae</taxon>
        <taxon>Melioribacter</taxon>
    </lineage>
</organism>
<keyword evidence="9" id="KW-0413">Isomerase</keyword>
<gene>
    <name evidence="17" type="ordered locus">MROS_1924</name>
</gene>
<dbReference type="RefSeq" id="WP_014856588.1">
    <property type="nucleotide sequence ID" value="NC_018178.1"/>
</dbReference>
<dbReference type="SMART" id="SM00487">
    <property type="entry name" value="DEXDc"/>
    <property type="match status" value="1"/>
</dbReference>
<dbReference type="InterPro" id="IPR027417">
    <property type="entry name" value="P-loop_NTPase"/>
</dbReference>
<dbReference type="SMART" id="SM00341">
    <property type="entry name" value="HRDC"/>
    <property type="match status" value="1"/>
</dbReference>
<comment type="similarity">
    <text evidence="2">Belongs to the helicase family. RecQ subfamily.</text>
</comment>
<dbReference type="InterPro" id="IPR001650">
    <property type="entry name" value="Helicase_C-like"/>
</dbReference>
<dbReference type="CDD" id="cd17920">
    <property type="entry name" value="DEXHc_RecQ"/>
    <property type="match status" value="1"/>
</dbReference>
<evidence type="ECO:0000256" key="10">
    <source>
        <dbReference type="ARBA" id="ARBA00034617"/>
    </source>
</evidence>
<dbReference type="GO" id="GO:0043138">
    <property type="term" value="F:3'-5' DNA helicase activity"/>
    <property type="evidence" value="ECO:0007669"/>
    <property type="project" value="UniProtKB-EC"/>
</dbReference>
<dbReference type="PATRIC" id="fig|1191523.3.peg.2036"/>
<protein>
    <recommendedName>
        <fullName evidence="12">ATP-dependent DNA helicase RecQ</fullName>
        <ecNumber evidence="11">5.6.2.4</ecNumber>
    </recommendedName>
    <alternativeName>
        <fullName evidence="13">DNA 3'-5' helicase RecQ</fullName>
    </alternativeName>
</protein>
<dbReference type="InterPro" id="IPR002121">
    <property type="entry name" value="HRDC_dom"/>
</dbReference>
<evidence type="ECO:0000256" key="2">
    <source>
        <dbReference type="ARBA" id="ARBA00005446"/>
    </source>
</evidence>
<dbReference type="InterPro" id="IPR004589">
    <property type="entry name" value="DNA_helicase_ATP-dep_RecQ"/>
</dbReference>
<dbReference type="GO" id="GO:0009378">
    <property type="term" value="F:four-way junction helicase activity"/>
    <property type="evidence" value="ECO:0007669"/>
    <property type="project" value="TreeGrafter"/>
</dbReference>
<dbReference type="GO" id="GO:0016787">
    <property type="term" value="F:hydrolase activity"/>
    <property type="evidence" value="ECO:0007669"/>
    <property type="project" value="UniProtKB-KW"/>
</dbReference>
<evidence type="ECO:0000256" key="11">
    <source>
        <dbReference type="ARBA" id="ARBA00034808"/>
    </source>
</evidence>
<dbReference type="GO" id="GO:0006281">
    <property type="term" value="P:DNA repair"/>
    <property type="evidence" value="ECO:0007669"/>
    <property type="project" value="TreeGrafter"/>
</dbReference>
<dbReference type="KEGG" id="mro:MROS_1924"/>
<dbReference type="Pfam" id="PF16124">
    <property type="entry name" value="RecQ_Zn_bind"/>
    <property type="match status" value="1"/>
</dbReference>
<feature type="domain" description="Helicase ATP-binding" evidence="15">
    <location>
        <begin position="24"/>
        <end position="192"/>
    </location>
</feature>
<dbReference type="eggNOG" id="COG0514">
    <property type="taxonomic scope" value="Bacteria"/>
</dbReference>
<evidence type="ECO:0000256" key="12">
    <source>
        <dbReference type="ARBA" id="ARBA00044535"/>
    </source>
</evidence>
<evidence type="ECO:0000256" key="9">
    <source>
        <dbReference type="ARBA" id="ARBA00023235"/>
    </source>
</evidence>
<dbReference type="FunFam" id="3.40.50.300:FF:001389">
    <property type="entry name" value="ATP-dependent DNA helicase RecQ"/>
    <property type="match status" value="1"/>
</dbReference>
<comment type="cofactor">
    <cofactor evidence="1">
        <name>Mg(2+)</name>
        <dbReference type="ChEBI" id="CHEBI:18420"/>
    </cofactor>
</comment>
<keyword evidence="6 17" id="KW-0347">Helicase</keyword>
<dbReference type="InterPro" id="IPR029491">
    <property type="entry name" value="Helicase_HTH"/>
</dbReference>
<dbReference type="Pfam" id="PF00271">
    <property type="entry name" value="Helicase_C"/>
    <property type="match status" value="1"/>
</dbReference>
<proteinExistence type="inferred from homology"/>
<evidence type="ECO:0000313" key="18">
    <source>
        <dbReference type="Proteomes" id="UP000009011"/>
    </source>
</evidence>
<dbReference type="Gene3D" id="3.40.50.300">
    <property type="entry name" value="P-loop containing nucleotide triphosphate hydrolases"/>
    <property type="match status" value="2"/>
</dbReference>
<dbReference type="SUPFAM" id="SSF52540">
    <property type="entry name" value="P-loop containing nucleoside triphosphate hydrolases"/>
    <property type="match status" value="1"/>
</dbReference>
<reference evidence="17 18" key="1">
    <citation type="journal article" date="2013" name="PLoS ONE">
        <title>Genomic analysis of Melioribacter roseus, facultatively anaerobic organotrophic bacterium representing a novel deep lineage within Bacteriodetes/Chlorobi group.</title>
        <authorList>
            <person name="Kadnikov V.V."/>
            <person name="Mardanov A.V."/>
            <person name="Podosokorskaya O.A."/>
            <person name="Gavrilov S.N."/>
            <person name="Kublanov I.V."/>
            <person name="Beletsky A.V."/>
            <person name="Bonch-Osmolovskaya E.A."/>
            <person name="Ravin N.V."/>
        </authorList>
    </citation>
    <scope>NUCLEOTIDE SEQUENCE [LARGE SCALE GENOMIC DNA]</scope>
    <source>
        <strain evidence="18">JCM 17771 / P3M-2</strain>
    </source>
</reference>
<evidence type="ECO:0000256" key="13">
    <source>
        <dbReference type="ARBA" id="ARBA00044550"/>
    </source>
</evidence>
<dbReference type="PANTHER" id="PTHR13710">
    <property type="entry name" value="DNA HELICASE RECQ FAMILY MEMBER"/>
    <property type="match status" value="1"/>
</dbReference>
<dbReference type="OrthoDB" id="9763310at2"/>
<keyword evidence="8" id="KW-0238">DNA-binding</keyword>
<dbReference type="GO" id="GO:0006310">
    <property type="term" value="P:DNA recombination"/>
    <property type="evidence" value="ECO:0007669"/>
    <property type="project" value="InterPro"/>
</dbReference>
<evidence type="ECO:0000256" key="8">
    <source>
        <dbReference type="ARBA" id="ARBA00023125"/>
    </source>
</evidence>
<evidence type="ECO:0000256" key="3">
    <source>
        <dbReference type="ARBA" id="ARBA00022723"/>
    </source>
</evidence>
<dbReference type="PANTHER" id="PTHR13710:SF105">
    <property type="entry name" value="ATP-DEPENDENT DNA HELICASE Q1"/>
    <property type="match status" value="1"/>
</dbReference>
<dbReference type="STRING" id="1191523.MROS_1924"/>
<dbReference type="EC" id="5.6.2.4" evidence="11"/>
<dbReference type="SMART" id="SM00490">
    <property type="entry name" value="HELICc"/>
    <property type="match status" value="1"/>
</dbReference>
<dbReference type="InterPro" id="IPR032284">
    <property type="entry name" value="RecQ_Zn-bd"/>
</dbReference>
<keyword evidence="18" id="KW-1185">Reference proteome</keyword>
<dbReference type="PROSITE" id="PS51194">
    <property type="entry name" value="HELICASE_CTER"/>
    <property type="match status" value="1"/>
</dbReference>
<evidence type="ECO:0000259" key="15">
    <source>
        <dbReference type="PROSITE" id="PS51192"/>
    </source>
</evidence>
<dbReference type="NCBIfam" id="TIGR00614">
    <property type="entry name" value="recQ_fam"/>
    <property type="match status" value="1"/>
</dbReference>
<evidence type="ECO:0000259" key="14">
    <source>
        <dbReference type="PROSITE" id="PS50967"/>
    </source>
</evidence>
<dbReference type="PROSITE" id="PS51192">
    <property type="entry name" value="HELICASE_ATP_BIND_1"/>
    <property type="match status" value="1"/>
</dbReference>
<dbReference type="InterPro" id="IPR011545">
    <property type="entry name" value="DEAD/DEAH_box_helicase_dom"/>
</dbReference>
<dbReference type="Pfam" id="PF00270">
    <property type="entry name" value="DEAD"/>
    <property type="match status" value="1"/>
</dbReference>
<dbReference type="GO" id="GO:0003677">
    <property type="term" value="F:DNA binding"/>
    <property type="evidence" value="ECO:0007669"/>
    <property type="project" value="UniProtKB-KW"/>
</dbReference>
<sequence length="847" mass="97610">MKPEKILKEFFGYENFRPGQKEIIDSILEGRNTLAIMPTGGGKSICYQIPALLSDSLSIVISPLISLMKDQVDSINQKEEVAAYINSSIDPKEIYSTYRNIDSGKIKLLYVAPEKLDNKDFTEKIRSVKPAFLFVDEAHCISEWGHNFRPSYRKIKEFGEYVGIAKISAFTATATEDVREDIVAQLGMKNPRVFVYGFERSNLHLNVIRTLRKKETLLKILNENGKPAIVYTATRRYTEELAKFLTDNGVVSSYYHAGLTTEMRKIIQDDFISGRTQTIIATNAFGMGIDKSDIRTIVHYNIPGNLENYYQEIGRAGRDGKPSNIFLLYDEQDVNIQEYFINNSFPNRSQVELVYNSICDHHKIALNTFPDKPARLEPALIAYLEKQKINKALLESSLKILEKSGYMKPDKSNSSKYYVAIPHTYEKIDSFAKKLEDNELKDLLYLLAKLYKEKIFVRKTEISIKKLSEIIGATEKEIAENLELLDRSGIINFTRPTLHVEIKFIKERLRNDLLKFDFSDNERLIKHHRTKLQRMIDYAHTNDCRMKFILDYFGEKNDNYECGKCDNCTNVKIALSDNDYIKGHILSVLREYNNPLHTQTLTKILTGADPNYSNYASYASCAHFAAWEIEDSITDLQNENKIECKNGLVKLKVAIKRDDLNDYESRLILLNKLKEIRKEASQKFNQPAYMICPDDVLIEIARRKPSSYSELMSIRGFTKYMYNKLGEEILSVIKTAEEENSLDKKLSEKNLPQNFRKIYELVQKRYSLRDMSSITGLPESVISVQLETLIGILPELETDYLFDKGELELINEKINEGIRDIKNLYKIFEGKISYSKLRIALARKGFS</sequence>
<feature type="domain" description="HRDC" evidence="14">
    <location>
        <begin position="663"/>
        <end position="743"/>
    </location>
</feature>
<dbReference type="Pfam" id="PF00570">
    <property type="entry name" value="HRDC"/>
    <property type="match status" value="1"/>
</dbReference>
<dbReference type="GO" id="GO:0046872">
    <property type="term" value="F:metal ion binding"/>
    <property type="evidence" value="ECO:0007669"/>
    <property type="project" value="UniProtKB-KW"/>
</dbReference>
<evidence type="ECO:0000256" key="4">
    <source>
        <dbReference type="ARBA" id="ARBA00022741"/>
    </source>
</evidence>
<evidence type="ECO:0000313" key="17">
    <source>
        <dbReference type="EMBL" id="AFN75156.1"/>
    </source>
</evidence>
<comment type="catalytic activity">
    <reaction evidence="10">
        <text>Couples ATP hydrolysis with the unwinding of duplex DNA by translocating in the 3'-5' direction.</text>
        <dbReference type="EC" id="5.6.2.4"/>
    </reaction>
</comment>
<dbReference type="Gene3D" id="1.10.10.10">
    <property type="entry name" value="Winged helix-like DNA-binding domain superfamily/Winged helix DNA-binding domain"/>
    <property type="match status" value="1"/>
</dbReference>
<dbReference type="AlphaFoldDB" id="I7A5I6"/>
<evidence type="ECO:0000256" key="7">
    <source>
        <dbReference type="ARBA" id="ARBA00022840"/>
    </source>
</evidence>
<dbReference type="InterPro" id="IPR014001">
    <property type="entry name" value="Helicase_ATP-bd"/>
</dbReference>
<dbReference type="SUPFAM" id="SSF47819">
    <property type="entry name" value="HRDC-like"/>
    <property type="match status" value="1"/>
</dbReference>
<accession>I7A5I6</accession>